<comment type="caution">
    <text evidence="1">The sequence shown here is derived from an EMBL/GenBank/DDBJ whole genome shotgun (WGS) entry which is preliminary data.</text>
</comment>
<evidence type="ECO:0000313" key="2">
    <source>
        <dbReference type="Proteomes" id="UP001141619"/>
    </source>
</evidence>
<name>A0A9X3TW43_9PROT</name>
<dbReference type="EMBL" id="JANWOI010000001">
    <property type="protein sequence ID" value="MDA5192517.1"/>
    <property type="molecule type" value="Genomic_DNA"/>
</dbReference>
<dbReference type="AlphaFoldDB" id="A0A9X3TW43"/>
<reference evidence="1" key="1">
    <citation type="submission" date="2022-08" db="EMBL/GenBank/DDBJ databases">
        <authorList>
            <person name="Vandamme P."/>
            <person name="Hettiarachchi A."/>
            <person name="Peeters C."/>
            <person name="Cnockaert M."/>
            <person name="Carlier A."/>
        </authorList>
    </citation>
    <scope>NUCLEOTIDE SEQUENCE</scope>
    <source>
        <strain evidence="1">LMG 31809</strain>
    </source>
</reference>
<sequence length="86" mass="9676">MNLEPISFRILKREAPNFARLLKKLSRASGIPVEDMDIYRDGDDYVVIRPDQKLSPGGPGKAPRFNYFNDLVGSPGKSAYLYGDEQ</sequence>
<accession>A0A9X3TW43</accession>
<dbReference type="RefSeq" id="WP_274942222.1">
    <property type="nucleotide sequence ID" value="NZ_JANWOI010000001.1"/>
</dbReference>
<evidence type="ECO:0000313" key="1">
    <source>
        <dbReference type="EMBL" id="MDA5192517.1"/>
    </source>
</evidence>
<reference evidence="1" key="2">
    <citation type="journal article" date="2023" name="Syst. Appl. Microbiol.">
        <title>Govania unica gen. nov., sp. nov., a rare biosphere bacterium that represents a novel family in the class Alphaproteobacteria.</title>
        <authorList>
            <person name="Vandamme P."/>
            <person name="Peeters C."/>
            <person name="Hettiarachchi A."/>
            <person name="Cnockaert M."/>
            <person name="Carlier A."/>
        </authorList>
    </citation>
    <scope>NUCLEOTIDE SEQUENCE</scope>
    <source>
        <strain evidence="1">LMG 31809</strain>
    </source>
</reference>
<proteinExistence type="predicted"/>
<dbReference type="Proteomes" id="UP001141619">
    <property type="component" value="Unassembled WGS sequence"/>
</dbReference>
<organism evidence="1 2">
    <name type="scientific">Govanella unica</name>
    <dbReference type="NCBI Taxonomy" id="2975056"/>
    <lineage>
        <taxon>Bacteria</taxon>
        <taxon>Pseudomonadati</taxon>
        <taxon>Pseudomonadota</taxon>
        <taxon>Alphaproteobacteria</taxon>
        <taxon>Emcibacterales</taxon>
        <taxon>Govanellaceae</taxon>
        <taxon>Govanella</taxon>
    </lineage>
</organism>
<protein>
    <submittedName>
        <fullName evidence="1">Uncharacterized protein</fullName>
    </submittedName>
</protein>
<gene>
    <name evidence="1" type="ORF">NYP16_00900</name>
</gene>
<keyword evidence="2" id="KW-1185">Reference proteome</keyword>